<feature type="transmembrane region" description="Helical" evidence="5">
    <location>
        <begin position="37"/>
        <end position="62"/>
    </location>
</feature>
<sequence>MNVTLWIAQALLALIFLASGGMKLVTPKAKLIEKLHALAPIPAGLIKVIGVLEVLGAIGIVVPALTGIMPGLTVLAAIGFMLTMIGAAIAHVRAGEPPVPNAVIFAIAAFVAWGRWDWL</sequence>
<evidence type="ECO:0000256" key="3">
    <source>
        <dbReference type="ARBA" id="ARBA00022989"/>
    </source>
</evidence>
<feature type="transmembrane region" description="Helical" evidence="5">
    <location>
        <begin position="99"/>
        <end position="116"/>
    </location>
</feature>
<accession>A0A259U014</accession>
<reference evidence="6 7" key="1">
    <citation type="submission" date="2016-11" db="EMBL/GenBank/DDBJ databases">
        <title>Study of marine rhodopsin-containing bacteria.</title>
        <authorList>
            <person name="Yoshizawa S."/>
            <person name="Kumagai Y."/>
            <person name="Kogure K."/>
        </authorList>
    </citation>
    <scope>NUCLEOTIDE SEQUENCE [LARGE SCALE GENOMIC DNA]</scope>
    <source>
        <strain evidence="6 7">SG-29</strain>
    </source>
</reference>
<evidence type="ECO:0000256" key="1">
    <source>
        <dbReference type="ARBA" id="ARBA00004141"/>
    </source>
</evidence>
<keyword evidence="7" id="KW-1185">Reference proteome</keyword>
<comment type="subcellular location">
    <subcellularLocation>
        <location evidence="1">Membrane</location>
        <topology evidence="1">Multi-pass membrane protein</topology>
    </subcellularLocation>
</comment>
<evidence type="ECO:0000256" key="5">
    <source>
        <dbReference type="SAM" id="Phobius"/>
    </source>
</evidence>
<keyword evidence="2 5" id="KW-0812">Transmembrane</keyword>
<evidence type="ECO:0000256" key="2">
    <source>
        <dbReference type="ARBA" id="ARBA00022692"/>
    </source>
</evidence>
<feature type="transmembrane region" description="Helical" evidence="5">
    <location>
        <begin position="6"/>
        <end position="25"/>
    </location>
</feature>
<dbReference type="RefSeq" id="WP_094548550.1">
    <property type="nucleotide sequence ID" value="NZ_MQWB01000001.1"/>
</dbReference>
<evidence type="ECO:0008006" key="8">
    <source>
        <dbReference type="Google" id="ProtNLM"/>
    </source>
</evidence>
<keyword evidence="3 5" id="KW-1133">Transmembrane helix</keyword>
<evidence type="ECO:0000313" key="7">
    <source>
        <dbReference type="Proteomes" id="UP000216446"/>
    </source>
</evidence>
<dbReference type="GO" id="GO:0016020">
    <property type="term" value="C:membrane"/>
    <property type="evidence" value="ECO:0007669"/>
    <property type="project" value="UniProtKB-SubCell"/>
</dbReference>
<dbReference type="InParanoid" id="A0A259U014"/>
<name>A0A259U014_9BACT</name>
<dbReference type="Proteomes" id="UP000216446">
    <property type="component" value="Unassembled WGS sequence"/>
</dbReference>
<feature type="transmembrane region" description="Helical" evidence="5">
    <location>
        <begin position="68"/>
        <end position="92"/>
    </location>
</feature>
<evidence type="ECO:0000256" key="4">
    <source>
        <dbReference type="ARBA" id="ARBA00023136"/>
    </source>
</evidence>
<organism evidence="6 7">
    <name type="scientific">Rubricoccus marinus</name>
    <dbReference type="NCBI Taxonomy" id="716817"/>
    <lineage>
        <taxon>Bacteria</taxon>
        <taxon>Pseudomonadati</taxon>
        <taxon>Rhodothermota</taxon>
        <taxon>Rhodothermia</taxon>
        <taxon>Rhodothermales</taxon>
        <taxon>Rubricoccaceae</taxon>
        <taxon>Rubricoccus</taxon>
    </lineage>
</organism>
<evidence type="ECO:0000313" key="6">
    <source>
        <dbReference type="EMBL" id="OZC03321.1"/>
    </source>
</evidence>
<proteinExistence type="predicted"/>
<keyword evidence="4 5" id="KW-0472">Membrane</keyword>
<comment type="caution">
    <text evidence="6">The sequence shown here is derived from an EMBL/GenBank/DDBJ whole genome shotgun (WGS) entry which is preliminary data.</text>
</comment>
<protein>
    <recommendedName>
        <fullName evidence="8">DoxX family protein</fullName>
    </recommendedName>
</protein>
<gene>
    <name evidence="6" type="ORF">BSZ36_10215</name>
</gene>
<dbReference type="OrthoDB" id="3385086at2"/>
<dbReference type="InterPro" id="IPR032808">
    <property type="entry name" value="DoxX"/>
</dbReference>
<dbReference type="Pfam" id="PF13564">
    <property type="entry name" value="DoxX_2"/>
    <property type="match status" value="1"/>
</dbReference>
<dbReference type="EMBL" id="MQWB01000001">
    <property type="protein sequence ID" value="OZC03321.1"/>
    <property type="molecule type" value="Genomic_DNA"/>
</dbReference>
<dbReference type="AlphaFoldDB" id="A0A259U014"/>